<name>A0AC59YQN5_RANTA</name>
<evidence type="ECO:0000313" key="2">
    <source>
        <dbReference type="Proteomes" id="UP001162501"/>
    </source>
</evidence>
<dbReference type="EMBL" id="OX596086">
    <property type="protein sequence ID" value="CAM9907471.1"/>
    <property type="molecule type" value="Genomic_DNA"/>
</dbReference>
<reference evidence="1" key="1">
    <citation type="submission" date="2023-05" db="EMBL/GenBank/DDBJ databases">
        <authorList>
            <consortium name="ELIXIR-Norway"/>
        </authorList>
    </citation>
    <scope>NUCLEOTIDE SEQUENCE</scope>
</reference>
<proteinExistence type="predicted"/>
<accession>A0AC59YQN5</accession>
<evidence type="ECO:0000313" key="1">
    <source>
        <dbReference type="EMBL" id="CAM9907471.1"/>
    </source>
</evidence>
<protein>
    <submittedName>
        <fullName evidence="1">Uncharacterized protein</fullName>
    </submittedName>
</protein>
<reference evidence="1" key="2">
    <citation type="submission" date="2025-03" db="EMBL/GenBank/DDBJ databases">
        <authorList>
            <consortium name="ELIXIR-Norway"/>
            <consortium name="Elixir Norway"/>
        </authorList>
    </citation>
    <scope>NUCLEOTIDE SEQUENCE</scope>
</reference>
<gene>
    <name evidence="1" type="ORF">MRATA1EN22A_LOCUS9183</name>
</gene>
<organism evidence="1 2">
    <name type="scientific">Rangifer tarandus platyrhynchus</name>
    <name type="common">Svalbard reindeer</name>
    <dbReference type="NCBI Taxonomy" id="3082113"/>
    <lineage>
        <taxon>Eukaryota</taxon>
        <taxon>Metazoa</taxon>
        <taxon>Chordata</taxon>
        <taxon>Craniata</taxon>
        <taxon>Vertebrata</taxon>
        <taxon>Euteleostomi</taxon>
        <taxon>Mammalia</taxon>
        <taxon>Eutheria</taxon>
        <taxon>Laurasiatheria</taxon>
        <taxon>Artiodactyla</taxon>
        <taxon>Ruminantia</taxon>
        <taxon>Pecora</taxon>
        <taxon>Cervidae</taxon>
        <taxon>Odocoileinae</taxon>
        <taxon>Rangifer</taxon>
    </lineage>
</organism>
<dbReference type="Proteomes" id="UP001162501">
    <property type="component" value="Chromosome 2"/>
</dbReference>
<sequence>MRKAGKRHCAWEWRGASRCPGFALLGPASADLTRGEAPDDGPSGSGFFPPSGRLAEKAGFCFRRENRRIRNVLILEIALHTPTRMPKMEMMENARRCSGTLPHS</sequence>